<dbReference type="SUPFAM" id="SSF48264">
    <property type="entry name" value="Cytochrome P450"/>
    <property type="match status" value="1"/>
</dbReference>
<dbReference type="Gene3D" id="1.10.630.10">
    <property type="entry name" value="Cytochrome P450"/>
    <property type="match status" value="1"/>
</dbReference>
<keyword evidence="7" id="KW-1185">Reference proteome</keyword>
<accession>A0A9P5CJY6</accession>
<evidence type="ECO:0000256" key="1">
    <source>
        <dbReference type="ARBA" id="ARBA00010617"/>
    </source>
</evidence>
<dbReference type="PANTHER" id="PTHR24305">
    <property type="entry name" value="CYTOCHROME P450"/>
    <property type="match status" value="1"/>
</dbReference>
<dbReference type="PANTHER" id="PTHR24305:SF166">
    <property type="entry name" value="CYTOCHROME P450 12A4, MITOCHONDRIAL-RELATED"/>
    <property type="match status" value="1"/>
</dbReference>
<proteinExistence type="inferred from homology"/>
<dbReference type="AlphaFoldDB" id="A0A9P5CJY6"/>
<evidence type="ECO:0000256" key="5">
    <source>
        <dbReference type="PIRSR" id="PIRSR602401-1"/>
    </source>
</evidence>
<dbReference type="PRINTS" id="PR00385">
    <property type="entry name" value="P450"/>
</dbReference>
<dbReference type="CDD" id="cd11070">
    <property type="entry name" value="CYP56-like"/>
    <property type="match status" value="1"/>
</dbReference>
<protein>
    <submittedName>
        <fullName evidence="6">Cytochrome P450</fullName>
    </submittedName>
</protein>
<comment type="caution">
    <text evidence="6">The sequence shown here is derived from an EMBL/GenBank/DDBJ whole genome shotgun (WGS) entry which is preliminary data.</text>
</comment>
<evidence type="ECO:0000256" key="4">
    <source>
        <dbReference type="ARBA" id="ARBA00023004"/>
    </source>
</evidence>
<reference evidence="6" key="1">
    <citation type="journal article" date="2020" name="Phytopathology">
        <title>Genome sequence of the chestnut blight fungus Cryphonectria parasitica EP155: A fundamental resource for an archetypical invasive plant pathogen.</title>
        <authorList>
            <person name="Crouch J.A."/>
            <person name="Dawe A."/>
            <person name="Aerts A."/>
            <person name="Barry K."/>
            <person name="Churchill A.C.L."/>
            <person name="Grimwood J."/>
            <person name="Hillman B."/>
            <person name="Milgroom M.G."/>
            <person name="Pangilinan J."/>
            <person name="Smith M."/>
            <person name="Salamov A."/>
            <person name="Schmutz J."/>
            <person name="Yadav J."/>
            <person name="Grigoriev I.V."/>
            <person name="Nuss D."/>
        </authorList>
    </citation>
    <scope>NUCLEOTIDE SEQUENCE</scope>
    <source>
        <strain evidence="6">EP155</strain>
    </source>
</reference>
<comment type="similarity">
    <text evidence="1">Belongs to the cytochrome P450 family.</text>
</comment>
<keyword evidence="4 5" id="KW-0408">Iron</keyword>
<sequence length="570" mass="64435">MLASLLLGLTFAYFIWSWMSLESNVRKARALNVHIIRIPFDVNNYAWVTVQPLLWKVLASVPVSWDFYPDFVRFSHRNWHFLEKSSPAARFGSVWATVSPGGIHLYVADPDAIESIFSRWRGFVRPVEMYQMLSVYGPSVFTVKMQDWPRHRRAVAAPFNEPLMEFVWGEALRQAHALLGHWASSSVAGITSMEEDLQTLSLNVLASTAFGESYDFRSSTETHPANSGIESYRDALFLVHKHSILLMLIPYRILIKPMMPKSLAKIGRAAVSLKEYMIKSIEKETAAIDRGDPGSGGFITHLVRTLDDEDDIETRANVGDRTTKKSRKAALSMDEILGNMFVINFAGYDTTANTLAFSVLLLAAHPDIQQWLREEIMAVTHGKPATDWTYDLFPKLKRCEAVFLETLRLYGPITGLPKIAAEKVQHLRVGDRVLAIPPGMETIPLPLAVQTDPRYWEDPFTWQPSRWLVALPGAGTEANAREELFVPRKGSYFPWSEGLQGCAGQKFSRVEAVAALACIFQAHRLYPKTDMHETSEQARKRARDCVNNVNYQLLLKMNNSKEIKLGCTRL</sequence>
<dbReference type="RefSeq" id="XP_040771380.1">
    <property type="nucleotide sequence ID" value="XM_040917976.1"/>
</dbReference>
<gene>
    <name evidence="6" type="ORF">M406DRAFT_268978</name>
</gene>
<dbReference type="Proteomes" id="UP000803844">
    <property type="component" value="Unassembled WGS sequence"/>
</dbReference>
<dbReference type="InterPro" id="IPR001128">
    <property type="entry name" value="Cyt_P450"/>
</dbReference>
<dbReference type="InterPro" id="IPR002401">
    <property type="entry name" value="Cyt_P450_E_grp-I"/>
</dbReference>
<dbReference type="InterPro" id="IPR036396">
    <property type="entry name" value="Cyt_P450_sf"/>
</dbReference>
<dbReference type="Pfam" id="PF00067">
    <property type="entry name" value="p450"/>
    <property type="match status" value="1"/>
</dbReference>
<comment type="cofactor">
    <cofactor evidence="5">
        <name>heme</name>
        <dbReference type="ChEBI" id="CHEBI:30413"/>
    </cofactor>
</comment>
<dbReference type="GO" id="GO:0020037">
    <property type="term" value="F:heme binding"/>
    <property type="evidence" value="ECO:0007669"/>
    <property type="project" value="InterPro"/>
</dbReference>
<dbReference type="GO" id="GO:0004497">
    <property type="term" value="F:monooxygenase activity"/>
    <property type="evidence" value="ECO:0007669"/>
    <property type="project" value="InterPro"/>
</dbReference>
<dbReference type="GO" id="GO:0016705">
    <property type="term" value="F:oxidoreductase activity, acting on paired donors, with incorporation or reduction of molecular oxygen"/>
    <property type="evidence" value="ECO:0007669"/>
    <property type="project" value="InterPro"/>
</dbReference>
<dbReference type="PRINTS" id="PR00463">
    <property type="entry name" value="EP450I"/>
</dbReference>
<feature type="binding site" description="axial binding residue" evidence="5">
    <location>
        <position position="502"/>
    </location>
    <ligand>
        <name>heme</name>
        <dbReference type="ChEBI" id="CHEBI:30413"/>
    </ligand>
    <ligandPart>
        <name>Fe</name>
        <dbReference type="ChEBI" id="CHEBI:18248"/>
    </ligandPart>
</feature>
<dbReference type="OrthoDB" id="1470350at2759"/>
<organism evidence="6 7">
    <name type="scientific">Cryphonectria parasitica (strain ATCC 38755 / EP155)</name>
    <dbReference type="NCBI Taxonomy" id="660469"/>
    <lineage>
        <taxon>Eukaryota</taxon>
        <taxon>Fungi</taxon>
        <taxon>Dikarya</taxon>
        <taxon>Ascomycota</taxon>
        <taxon>Pezizomycotina</taxon>
        <taxon>Sordariomycetes</taxon>
        <taxon>Sordariomycetidae</taxon>
        <taxon>Diaporthales</taxon>
        <taxon>Cryphonectriaceae</taxon>
        <taxon>Cryphonectria-Endothia species complex</taxon>
        <taxon>Cryphonectria</taxon>
    </lineage>
</organism>
<evidence type="ECO:0000256" key="3">
    <source>
        <dbReference type="ARBA" id="ARBA00022723"/>
    </source>
</evidence>
<evidence type="ECO:0000256" key="2">
    <source>
        <dbReference type="ARBA" id="ARBA00022617"/>
    </source>
</evidence>
<name>A0A9P5CJY6_CRYP1</name>
<keyword evidence="2 5" id="KW-0349">Heme</keyword>
<evidence type="ECO:0000313" key="7">
    <source>
        <dbReference type="Proteomes" id="UP000803844"/>
    </source>
</evidence>
<dbReference type="GeneID" id="63835105"/>
<evidence type="ECO:0000313" key="6">
    <source>
        <dbReference type="EMBL" id="KAF3760401.1"/>
    </source>
</evidence>
<dbReference type="EMBL" id="MU032353">
    <property type="protein sequence ID" value="KAF3760401.1"/>
    <property type="molecule type" value="Genomic_DNA"/>
</dbReference>
<dbReference type="GO" id="GO:0005506">
    <property type="term" value="F:iron ion binding"/>
    <property type="evidence" value="ECO:0007669"/>
    <property type="project" value="InterPro"/>
</dbReference>
<dbReference type="InterPro" id="IPR050121">
    <property type="entry name" value="Cytochrome_P450_monoxygenase"/>
</dbReference>
<keyword evidence="3 5" id="KW-0479">Metal-binding</keyword>